<dbReference type="Gene3D" id="1.10.101.10">
    <property type="entry name" value="PGBD-like superfamily/PGBD"/>
    <property type="match status" value="1"/>
</dbReference>
<keyword evidence="1" id="KW-0175">Coiled coil</keyword>
<keyword evidence="7" id="KW-1185">Reference proteome</keyword>
<dbReference type="InterPro" id="IPR041079">
    <property type="entry name" value="Neuraminidase-like"/>
</dbReference>
<dbReference type="Pfam" id="PF18413">
    <property type="entry name" value="Neuraminidase"/>
    <property type="match status" value="1"/>
</dbReference>
<gene>
    <name evidence="6" type="ORF">COO91_08084</name>
</gene>
<dbReference type="InterPro" id="IPR036366">
    <property type="entry name" value="PGBDSf"/>
</dbReference>
<proteinExistence type="predicted"/>
<reference evidence="6 7" key="1">
    <citation type="submission" date="2017-11" db="EMBL/GenBank/DDBJ databases">
        <title>Complete genome of a free-living desiccation-tolerant cyanobacterium and its photosynthetic adaptation to extreme terrestrial habitat.</title>
        <authorList>
            <person name="Shang J."/>
        </authorList>
    </citation>
    <scope>NUCLEOTIDE SEQUENCE [LARGE SCALE GENOMIC DNA]</scope>
    <source>
        <strain evidence="6 7">CCNUN1</strain>
    </source>
</reference>
<dbReference type="Pfam" id="PF20220">
    <property type="entry name" value="ABC_toxin_N"/>
    <property type="match status" value="1"/>
</dbReference>
<dbReference type="InterPro" id="IPR040840">
    <property type="entry name" value="TcA_TcB_BD"/>
</dbReference>
<evidence type="ECO:0000259" key="3">
    <source>
        <dbReference type="Pfam" id="PF18276"/>
    </source>
</evidence>
<dbReference type="SUPFAM" id="SSF47090">
    <property type="entry name" value="PGBD-like"/>
    <property type="match status" value="1"/>
</dbReference>
<feature type="coiled-coil region" evidence="1">
    <location>
        <begin position="3220"/>
        <end position="3254"/>
    </location>
</feature>
<evidence type="ECO:0000313" key="6">
    <source>
        <dbReference type="EMBL" id="AUB41989.1"/>
    </source>
</evidence>
<name>A0A2K8T2V3_9NOSO</name>
<dbReference type="InterPro" id="IPR036365">
    <property type="entry name" value="PGBD-like_sf"/>
</dbReference>
<keyword evidence="6" id="KW-0378">Hydrolase</keyword>
<protein>
    <submittedName>
        <fullName evidence="6">5-hydroxyisourate hydrolase</fullName>
    </submittedName>
</protein>
<evidence type="ECO:0000256" key="2">
    <source>
        <dbReference type="SAM" id="MobiDB-lite"/>
    </source>
</evidence>
<dbReference type="EMBL" id="CP024785">
    <property type="protein sequence ID" value="AUB41989.1"/>
    <property type="molecule type" value="Genomic_DNA"/>
</dbReference>
<feature type="domain" description="Tc toxin complex TcA C-terminal TcB-binding" evidence="3">
    <location>
        <begin position="3377"/>
        <end position="3685"/>
    </location>
</feature>
<dbReference type="Pfam" id="PF18276">
    <property type="entry name" value="TcA_TcB_BD"/>
    <property type="match status" value="1"/>
</dbReference>
<sequence>MSHTQNLKNTSTQIPTNITPMKEITPPLNTNNSGQEVTNLQDGLLLLLRRQFIRVADTEQQVYEEGLRKEQVAQVFGDSTQKLVTIFQEQSGLRTTGEVDESTAESLNKVLKELGAFDPPPQPTQFIVQGQVLQSDRTPVMEVIVRAFDDRNIQPEELLGETTTNKDGYYEIRYSAEQFRRSPNERGGPDLIVKVYDSQGQVVATSPKKNNAKAEETTDLRVTIPETEPQEDAFVVKGIIRLADGFPASTVMMSAFDRDLRNEQLLGQKQTDNKGFYQIQYSASQFRRQEKGSADLVVKAFAANGSLLAASPVLFNAPPVAEIDLTIPSEVQQPATLFEKITQTLEPLLEGLHVEELEENEQHQDISFLAGETGFGKTDLARFVIAHKVAQQAIQPEFWFALLGGSFFQFVENQSLQEQLTTILNSLSSLDAATVRKAMTRSFNQKEIPEPLRESVSSWVEAFLQFIARRSVSESAEPTFVKLALTDAGIRDAQKQEKFARLFNQYKALTPELLGALEQDQSFTTTEIADLHTSFQLSDLTRGDFSIVKTIKEEFGVRQPEQIRTLAKRSEREWVNLIAVKHAAGEINLPIEVSPIAEQVRLPEAEVYGKNLERQFREAFPTTAFTGGLERALQNGGVHGLRQPEVLGRFLNRHESFELLNTPVDDFMNNSIHPDFQELAQDENFRLEVKAAQRVFKLVPTFEATDALLADDLHSAQKIYRTGESEFVRRYGDHPGFTPEAARLAWNRAADTHAAVLTIVTDLKALEAEALPSALSSGSEALESFPNWSNLFATGDLCDCEHCRSVLSPAAYFADLLMFLKDRKAANPALTVKDILFRRRPDLGFLELNCDNALVPLPYIDVVCEVLEAAVDSVGENDLELINFTSIPTNSIAAKTAVSTAFQTAFSNPINDDKEKIDLDANFSLSQVNALDPDRWVVHGDNVTYLLKKKPPSANFFAEIIPNTKASADELRAYPQYVNPNVYEKLRQAKYPMTLPFDLFAEEVRTGFQKTNLQRWDLMRTFQGSAAPNNPTDGDIAAEYFGISISANPTDPSEKNLILVADSAIAVQQIIWGETSANWLDTVANVNNFLQKTSLEYNDLLALLDLKFINPRGNITIQHLDASCDTDKKVIQMLDALKLDRIHRFLRLWRKLKNWKMWELDLVIRQPGIGNRSDTGEWLLNELFLVNLFYFSQLKNKLGGKTTVEQVCALFGNLNTETRFTKLHKKREDALYQNLFLNTRLIKPLDPTFEVAKVDVVEPTTEKISSHYPVIVAALGIREASLVLLKGLSKASDGKPYITDDLTLTNLSFLWRHAWLSKVLKFKVEDWELVLKLFQQDILQFVNPQSAWEFIKKIDQLKDAGFTPDELNWLLASDRTAKSAIKETDAVRFLAALRKELETIKTDFVVALPTDVDSLSALLTSLLQKLNRSEAEVNSFLKILRGSVLLEVNVQDLPVGFAFPAAIVDAPNYIPIQYDEPKKLFRFTGLMTDDQRKALTNDASPVLVTLYGSGQLETTVQGMPAGFTFPASIIGAPHNIPIQYDELNHIFEFIGVMTDVQLSILLSDASLASVVGISAYQDSIKNLYQKSLKVLTNYRGAIEELYQQSLEALTDYLSMERNVALPGDFIFPATITGTPNAIPIRYEQVLRFTGVMTAAQKNILLTDPSLTAVKDIDEYKKAIEKLFTQPGKPAVVTNLPTGFTFPATITDPPNAIPIGFEQTLRFMGVMTAAQKNTLLNDPSLLSVTGIPAYKAAIAEFFHSPRMAVKFFELVFTTSLAKLPAEVDFKAQLPADLADKITYDAEQQLLRFTGILSNTEKTDILALSSDPAYVAAVNSLATQPQSITSPLAKLPAGVDFKAQLPADLAAKITYDAEQQLLRFTGILSNAEKIDILALSSDPAYVAAVNSLATQPQIITSPDDRIWLTDSDLDITQPDNDTYAKRLANAAKKALSYLSKTLAEKAVVQQTSIQLGLTEAVCRYLLTQYAVVSNSPDSAKTLLLHLTGNFTIDSTTINAWFWANRVAAIWKKRKIALAELKKITTLTVGAQLLDFLTLPFDNTGAIAPIDLFLRTNRLIRLQDSLPETEITLLEVLEKLNQENLNPGTYTANTFADDVERLNEAWIAVDVNALTASLDLTYPADYLLAESWERLRRTFYFLDNLNGSADTVKQFAAVTMGFENAKTLKELLRSKFGTETWLTLSAEIQDVLRERKRDALAAYLLTQPQPNPPSDKWENTNDLYAYYLLDVEMCSCQLTSRLVQASGSVQLFVQRCFMGLESDVKVKADGADGDSAWRWWKWMRKYRVWEANRKVFLWPENWIEPELKKDRSPFFKDLENELLQNEINQDTVEKAFINYLEKLDGVAQLEIAGFYQEDDGDNAIVHVFGRTQGAEPHLYYYRSYDYRQWTPWEKVDLDIQGDYLIPAVVNKRLFLFWPIFTEIPDETGNTTVRTPPLKSTEGTFTPDKTKKKLRLQMAVSDYRQGKWTPKRVSKDFAESQVYEVEIVRKHYNFFPIDRSEIDGRFGIKYEGYSLGSNGLEAHLDGTFEISGCKGVPELTDLPGNFKPAIRPKQDSVDYYTTFLKWIERAYPQNDFTLENTFSTQSESLRFTPVLMHTPGIFKMTPPWQLSYLDKLLLDGQMAIAPQSNAKYMSYVSQRFAPLGTWLPFFYNDKNRTFFVLPSLPQIEVGLTYSGSLTHVGTKKEIKIVGNYYYPQIKGFFRWWETSFEGLVQKGLDALDLNVLAPTPATRYQLEDSLWKAFPEEAPPPLPIEISSPYTPEQVEKLKNLMKRWFMRFFHYYLGAVSLLLFQFRQFHFKNFYHPFVCDFAKLIHNPLKGIPALMSRETQLKNTSFQFFNTYQPTPSVVWAPDDPKLPAYPKEDVDFTPDGAYSPYNWELFFHTPLLIANSLSKNQRFEEARDWYHFIFNPIGVESKTPGSPALSKYWITKPFFETTDQQYIQQRIDNILRMLAGDTSVGGTTTKDELEKQVYDWRTNPFEPHRIANYRTVAYQKTVVMKYLDNLIAWGDNLFRQDSMESINEATQLYILAAEILGPRPQKIPPRAKPPVESFNELETKFDEFSNALVQVENLVPVMSGNGQNGTDPAPLPMLYFCIPQNDKMLGYWDTVADRLYKIRHCMNIEGVVRQLALFEPPIDPAALVKAVAGGVDISSALADLNAPLPLYRFNVLLQKANEVCNDVKALGNALLSALEKKDAEAMGLLRQSQEIKLLEAVKALREQQINEAKENAEGIRRSRNTIEERKNYYRDIEKVSGWEKASMVTHGLGIISEVVATILNATAGTAHLIPEVTVGVEGFGGSPVATVKYGGDNVGKSAFNWAAFFSGLGGTLHSGANLMATQASNERRWEDWKLQERLAEKELLQMDKQIAAAELRIAIAEKELENHVIQIENAKTIDEFMRSKYTNQELYQWQIGQISGVYFQSYRLAYDLAKRAERCFRFELGLQDSSYINFGYWDSLKKGLLSGEKLQYDLRRLETAYLEQNRREFELTKHISLTLLDPLALIKLRETGRCFINLQEEIFDLDYPGHYFRRIKSVSLTLPCVVGPYTTISCTLRLLKNSIRINTKNGDNGYPRNTDGDGLPADDDRFIENSIPVKAIAASNAQNDSGMFELSFRDERYLPFEGAGAISDWSIELFSDLPSNNPDSTNPDFGKPLRQFDYGTISDAILHIKYTAREDAGVFKNGAIAHLRDYFSQDGATPSLRMFNLRQEFPTQWHHFLHPTNPADGNVLELDMSPNLFPIRDKAKTLKVNTICLLARCTDTGSYEVTIAPPLPAPSPPDQDPNKMTLAPANQYGGLHFSQKNGLGIEVVLTAPPIKWQLRMTRPDGEIIEVEDLLLVLGYEWE</sequence>
<feature type="domain" description="ABC toxin N-terminal" evidence="5">
    <location>
        <begin position="2203"/>
        <end position="2332"/>
    </location>
</feature>
<feature type="compositionally biased region" description="Polar residues" evidence="2">
    <location>
        <begin position="1"/>
        <end position="19"/>
    </location>
</feature>
<organism evidence="6 7">
    <name type="scientific">Nostoc flagelliforme CCNUN1</name>
    <dbReference type="NCBI Taxonomy" id="2038116"/>
    <lineage>
        <taxon>Bacteria</taxon>
        <taxon>Bacillati</taxon>
        <taxon>Cyanobacteriota</taxon>
        <taxon>Cyanophyceae</taxon>
        <taxon>Nostocales</taxon>
        <taxon>Nostocaceae</taxon>
        <taxon>Nostoc</taxon>
    </lineage>
</organism>
<dbReference type="InterPro" id="IPR046839">
    <property type="entry name" value="ABC_toxin_N"/>
</dbReference>
<evidence type="ECO:0000313" key="7">
    <source>
        <dbReference type="Proteomes" id="UP000232003"/>
    </source>
</evidence>
<feature type="region of interest" description="Disordered" evidence="2">
    <location>
        <begin position="1"/>
        <end position="21"/>
    </location>
</feature>
<dbReference type="KEGG" id="nfl:COO91_08084"/>
<feature type="domain" description="Neuraminidase-like" evidence="4">
    <location>
        <begin position="2362"/>
        <end position="2490"/>
    </location>
</feature>
<evidence type="ECO:0000259" key="5">
    <source>
        <dbReference type="Pfam" id="PF20220"/>
    </source>
</evidence>
<accession>A0A2K8T2V3</accession>
<feature type="coiled-coil region" evidence="1">
    <location>
        <begin position="3365"/>
        <end position="3406"/>
    </location>
</feature>
<evidence type="ECO:0000259" key="4">
    <source>
        <dbReference type="Pfam" id="PF18413"/>
    </source>
</evidence>
<evidence type="ECO:0000256" key="1">
    <source>
        <dbReference type="SAM" id="Coils"/>
    </source>
</evidence>
<dbReference type="Proteomes" id="UP000232003">
    <property type="component" value="Chromosome"/>
</dbReference>
<dbReference type="GO" id="GO:0016787">
    <property type="term" value="F:hydrolase activity"/>
    <property type="evidence" value="ECO:0007669"/>
    <property type="project" value="UniProtKB-KW"/>
</dbReference>